<accession>A0A7C4BBN0</accession>
<dbReference type="AlphaFoldDB" id="A0A7C4BBN0"/>
<keyword evidence="1" id="KW-0472">Membrane</keyword>
<dbReference type="Pfam" id="PF12476">
    <property type="entry name" value="DUF3696"/>
    <property type="match status" value="1"/>
</dbReference>
<dbReference type="InterPro" id="IPR014592">
    <property type="entry name" value="P-loop_UCP034888"/>
</dbReference>
<dbReference type="InterPro" id="IPR027417">
    <property type="entry name" value="P-loop_NTPase"/>
</dbReference>
<dbReference type="EMBL" id="DTFF01000016">
    <property type="protein sequence ID" value="HGI87160.1"/>
    <property type="molecule type" value="Genomic_DNA"/>
</dbReference>
<dbReference type="SUPFAM" id="SSF52540">
    <property type="entry name" value="P-loop containing nucleoside triphosphate hydrolases"/>
    <property type="match status" value="1"/>
</dbReference>
<dbReference type="PIRSF" id="PIRSF034888">
    <property type="entry name" value="P-loop_UCP034888"/>
    <property type="match status" value="1"/>
</dbReference>
<sequence length="436" mass="48609">MFLIIFLIMSGLLTFNLNLFLIISLVETMISELSVENFKCLKQISIKLKPLTVFIGPNGSGKSSILQSILILKRLFVTQGAGISIQGLFHIDKYIDMGTWEDVVFDNSKPIKIALKVVENDAQMLLDTTFSRDSKVSLDVKILIGGIENTFSKIIVLPYQPKQSQSVSIRFKEGSLSGSWDGFNLTITSVAGRVSDEVKNAIMSLLNSWHRKVFFIPASTSMFRMPQVNIGWQSKSDILDAIKSSSIADEAHLIALLATDPDTEDYVLKCVKKLFGIEVRGRPLPTNVARIISSIRKGKTIPIVNEGGGINRCIYTFTILALADAESTIMIEEPETNLHPKAQYDLAGTFTEAVTKERKQIIITTHSEHLLFGILQQIRKKEVKREEIAIYYVQKDAKDGKTVVEELEIDEHGRVKGGLPGFFEEEVRELVGLLGE</sequence>
<dbReference type="PANTHER" id="PTHR43581:SF4">
    <property type="entry name" value="ATP_GTP PHOSPHATASE"/>
    <property type="match status" value="1"/>
</dbReference>
<keyword evidence="1" id="KW-0812">Transmembrane</keyword>
<keyword evidence="1" id="KW-1133">Transmembrane helix</keyword>
<organism evidence="4">
    <name type="scientific">Ignisphaera aggregans</name>
    <dbReference type="NCBI Taxonomy" id="334771"/>
    <lineage>
        <taxon>Archaea</taxon>
        <taxon>Thermoproteota</taxon>
        <taxon>Thermoprotei</taxon>
        <taxon>Desulfurococcales</taxon>
        <taxon>Desulfurococcaceae</taxon>
        <taxon>Ignisphaera</taxon>
    </lineage>
</organism>
<protein>
    <submittedName>
        <fullName evidence="4">DUF3696 domain-containing protein</fullName>
    </submittedName>
</protein>
<feature type="transmembrane region" description="Helical" evidence="1">
    <location>
        <begin position="6"/>
        <end position="26"/>
    </location>
</feature>
<name>A0A7C4BBN0_9CREN</name>
<proteinExistence type="predicted"/>
<dbReference type="GO" id="GO:0016887">
    <property type="term" value="F:ATP hydrolysis activity"/>
    <property type="evidence" value="ECO:0007669"/>
    <property type="project" value="InterPro"/>
</dbReference>
<feature type="domain" description="DUF3696" evidence="2">
    <location>
        <begin position="384"/>
        <end position="431"/>
    </location>
</feature>
<evidence type="ECO:0000256" key="1">
    <source>
        <dbReference type="SAM" id="Phobius"/>
    </source>
</evidence>
<dbReference type="GO" id="GO:0005524">
    <property type="term" value="F:ATP binding"/>
    <property type="evidence" value="ECO:0007669"/>
    <property type="project" value="InterPro"/>
</dbReference>
<dbReference type="PANTHER" id="PTHR43581">
    <property type="entry name" value="ATP/GTP PHOSPHATASE"/>
    <property type="match status" value="1"/>
</dbReference>
<evidence type="ECO:0000313" key="4">
    <source>
        <dbReference type="EMBL" id="HGI87160.1"/>
    </source>
</evidence>
<dbReference type="Pfam" id="PF13304">
    <property type="entry name" value="AAA_21"/>
    <property type="match status" value="1"/>
</dbReference>
<dbReference type="Gene3D" id="3.40.50.300">
    <property type="entry name" value="P-loop containing nucleotide triphosphate hydrolases"/>
    <property type="match status" value="2"/>
</dbReference>
<dbReference type="InterPro" id="IPR022532">
    <property type="entry name" value="DUF3696"/>
</dbReference>
<gene>
    <name evidence="4" type="ORF">ENV14_02000</name>
</gene>
<reference evidence="4" key="1">
    <citation type="journal article" date="2020" name="mSystems">
        <title>Genome- and Community-Level Interaction Insights into Carbon Utilization and Element Cycling Functions of Hydrothermarchaeota in Hydrothermal Sediment.</title>
        <authorList>
            <person name="Zhou Z."/>
            <person name="Liu Y."/>
            <person name="Xu W."/>
            <person name="Pan J."/>
            <person name="Luo Z.H."/>
            <person name="Li M."/>
        </authorList>
    </citation>
    <scope>NUCLEOTIDE SEQUENCE [LARGE SCALE GENOMIC DNA]</scope>
    <source>
        <strain evidence="4">SpSt-732</strain>
    </source>
</reference>
<evidence type="ECO:0000259" key="3">
    <source>
        <dbReference type="Pfam" id="PF13304"/>
    </source>
</evidence>
<feature type="domain" description="ATPase AAA-type core" evidence="3">
    <location>
        <begin position="51"/>
        <end position="371"/>
    </location>
</feature>
<comment type="caution">
    <text evidence="4">The sequence shown here is derived from an EMBL/GenBank/DDBJ whole genome shotgun (WGS) entry which is preliminary data.</text>
</comment>
<dbReference type="InterPro" id="IPR003959">
    <property type="entry name" value="ATPase_AAA_core"/>
</dbReference>
<dbReference type="InterPro" id="IPR051396">
    <property type="entry name" value="Bact_Antivir_Def_Nuclease"/>
</dbReference>
<evidence type="ECO:0000259" key="2">
    <source>
        <dbReference type="Pfam" id="PF12476"/>
    </source>
</evidence>